<dbReference type="Proteomes" id="UP000199574">
    <property type="component" value="Chromosome I"/>
</dbReference>
<evidence type="ECO:0000313" key="2">
    <source>
        <dbReference type="EMBL" id="SDS32811.1"/>
    </source>
</evidence>
<dbReference type="RefSeq" id="WP_091603810.1">
    <property type="nucleotide sequence ID" value="NZ_LT629754.1"/>
</dbReference>
<evidence type="ECO:0000256" key="1">
    <source>
        <dbReference type="SAM" id="Phobius"/>
    </source>
</evidence>
<gene>
    <name evidence="2" type="ORF">SAMN05192545_1197</name>
</gene>
<feature type="transmembrane region" description="Helical" evidence="1">
    <location>
        <begin position="170"/>
        <end position="188"/>
    </location>
</feature>
<reference evidence="2 3" key="1">
    <citation type="submission" date="2016-10" db="EMBL/GenBank/DDBJ databases">
        <authorList>
            <person name="Varghese N."/>
            <person name="Submissions S."/>
        </authorList>
    </citation>
    <scope>NUCLEOTIDE SEQUENCE [LARGE SCALE GENOMIC DNA]</scope>
    <source>
        <strain evidence="2 3">MAR_2009_60</strain>
    </source>
</reference>
<sequence>MLLPKTNIEQKLSSIKKKRILAEDIDLKQVYSILSNLDNELGRIENNVIIGNGVANNKFNIDLLNSDKIYHTKEIKQICIDYRLRFLDTKYFKGTIPAEGLSKIKALEKEHNTEIKGFKIIAPSKLFKLEDKDDPLLFAPIGNGYYYLIHQWGNDLYPFRKLLMWPFKNMANLIILVLLISFLVTLIIPNGLFSKSSTNAQFWILYFFMFKCIASVVIFYGFALGKNFSPAIWNSKYYNS</sequence>
<organism evidence="2 3">
    <name type="scientific">Maribacter dokdonensis</name>
    <dbReference type="NCBI Taxonomy" id="320912"/>
    <lineage>
        <taxon>Bacteria</taxon>
        <taxon>Pseudomonadati</taxon>
        <taxon>Bacteroidota</taxon>
        <taxon>Flavobacteriia</taxon>
        <taxon>Flavobacteriales</taxon>
        <taxon>Flavobacteriaceae</taxon>
        <taxon>Maribacter</taxon>
    </lineage>
</organism>
<accession>A0ABY0UA77</accession>
<proteinExistence type="predicted"/>
<keyword evidence="1" id="KW-1133">Transmembrane helix</keyword>
<dbReference type="EMBL" id="LT629754">
    <property type="protein sequence ID" value="SDS32811.1"/>
    <property type="molecule type" value="Genomic_DNA"/>
</dbReference>
<keyword evidence="3" id="KW-1185">Reference proteome</keyword>
<name>A0ABY0UA77_9FLAO</name>
<feature type="transmembrane region" description="Helical" evidence="1">
    <location>
        <begin position="200"/>
        <end position="223"/>
    </location>
</feature>
<dbReference type="GeneID" id="90592179"/>
<keyword evidence="1" id="KW-0812">Transmembrane</keyword>
<keyword evidence="1" id="KW-0472">Membrane</keyword>
<protein>
    <submittedName>
        <fullName evidence="2">Uncharacterized protein</fullName>
    </submittedName>
</protein>
<evidence type="ECO:0000313" key="3">
    <source>
        <dbReference type="Proteomes" id="UP000199574"/>
    </source>
</evidence>